<feature type="domain" description="Aldehyde ferredoxin oxidoreductase N-terminal" evidence="1">
    <location>
        <begin position="4"/>
        <end position="149"/>
    </location>
</feature>
<gene>
    <name evidence="2" type="ORF">ENM11_00155</name>
</gene>
<dbReference type="Pfam" id="PF02730">
    <property type="entry name" value="AFOR_N"/>
    <property type="match status" value="1"/>
</dbReference>
<dbReference type="GO" id="GO:0016625">
    <property type="term" value="F:oxidoreductase activity, acting on the aldehyde or oxo group of donors, iron-sulfur protein as acceptor"/>
    <property type="evidence" value="ECO:0007669"/>
    <property type="project" value="InterPro"/>
</dbReference>
<sequence>MSSWVDLTEKKVDEEDARKFIGGRGLDGRIILKNGAGKGPLAPENIIAVLNGPLTGTTVPMSGRIVAVARSPLTGVFADTHAGGWAGAAMKWAGFDAVVMHKASDKPVYLLVKNKTFSIEPANGLWGKYLKKPIICLCRNMGKRFSSRE</sequence>
<organism evidence="2">
    <name type="scientific">Caldiarchaeum subterraneum</name>
    <dbReference type="NCBI Taxonomy" id="311458"/>
    <lineage>
        <taxon>Archaea</taxon>
        <taxon>Nitrososphaerota</taxon>
        <taxon>Candidatus Caldarchaeales</taxon>
        <taxon>Candidatus Caldarchaeaceae</taxon>
        <taxon>Candidatus Caldarchaeum</taxon>
    </lineage>
</organism>
<dbReference type="InterPro" id="IPR013983">
    <property type="entry name" value="Ald_Fedxn_OxRdtase_N"/>
</dbReference>
<dbReference type="PANTHER" id="PTHR30038:SF9">
    <property type="entry name" value="ALDEHYDE FERREDOXIN OXIDOREDUCTASE"/>
    <property type="match status" value="1"/>
</dbReference>
<dbReference type="Gene3D" id="3.60.9.10">
    <property type="entry name" value="Aldehyde ferredoxin oxidoreductase, N-terminal domain"/>
    <property type="match status" value="1"/>
</dbReference>
<evidence type="ECO:0000313" key="2">
    <source>
        <dbReference type="EMBL" id="HHK67556.1"/>
    </source>
</evidence>
<proteinExistence type="predicted"/>
<protein>
    <recommendedName>
        <fullName evidence="1">Aldehyde ferredoxin oxidoreductase N-terminal domain-containing protein</fullName>
    </recommendedName>
</protein>
<name>A0A7C5LCX9_CALS0</name>
<dbReference type="PANTHER" id="PTHR30038">
    <property type="entry name" value="ALDEHYDE FERREDOXIN OXIDOREDUCTASE"/>
    <property type="match status" value="1"/>
</dbReference>
<accession>A0A7C5LCX9</accession>
<dbReference type="AlphaFoldDB" id="A0A7C5LCX9"/>
<dbReference type="SMART" id="SM00790">
    <property type="entry name" value="AFOR_N"/>
    <property type="match status" value="1"/>
</dbReference>
<reference evidence="2" key="1">
    <citation type="journal article" date="2020" name="mSystems">
        <title>Genome- and Community-Level Interaction Insights into Carbon Utilization and Element Cycling Functions of Hydrothermarchaeota in Hydrothermal Sediment.</title>
        <authorList>
            <person name="Zhou Z."/>
            <person name="Liu Y."/>
            <person name="Xu W."/>
            <person name="Pan J."/>
            <person name="Luo Z.H."/>
            <person name="Li M."/>
        </authorList>
    </citation>
    <scope>NUCLEOTIDE SEQUENCE [LARGE SCALE GENOMIC DNA]</scope>
    <source>
        <strain evidence="2">SpSt-1056</strain>
    </source>
</reference>
<comment type="caution">
    <text evidence="2">The sequence shown here is derived from an EMBL/GenBank/DDBJ whole genome shotgun (WGS) entry which is preliminary data.</text>
</comment>
<dbReference type="EMBL" id="DRWN01000003">
    <property type="protein sequence ID" value="HHK67556.1"/>
    <property type="molecule type" value="Genomic_DNA"/>
</dbReference>
<dbReference type="InterPro" id="IPR036503">
    <property type="entry name" value="Ald_Fedxn_OxRdtase_N_sf"/>
</dbReference>
<dbReference type="InterPro" id="IPR051919">
    <property type="entry name" value="W-dependent_AOR"/>
</dbReference>
<evidence type="ECO:0000259" key="1">
    <source>
        <dbReference type="SMART" id="SM00790"/>
    </source>
</evidence>
<dbReference type="SUPFAM" id="SSF56228">
    <property type="entry name" value="Aldehyde ferredoxin oxidoreductase, N-terminal domain"/>
    <property type="match status" value="1"/>
</dbReference>
<dbReference type="GO" id="GO:0051536">
    <property type="term" value="F:iron-sulfur cluster binding"/>
    <property type="evidence" value="ECO:0007669"/>
    <property type="project" value="InterPro"/>
</dbReference>